<evidence type="ECO:0000313" key="2">
    <source>
        <dbReference type="Proteomes" id="UP001189429"/>
    </source>
</evidence>
<accession>A0ABN9V0F3</accession>
<reference evidence="1" key="1">
    <citation type="submission" date="2023-10" db="EMBL/GenBank/DDBJ databases">
        <authorList>
            <person name="Chen Y."/>
            <person name="Shah S."/>
            <person name="Dougan E. K."/>
            <person name="Thang M."/>
            <person name="Chan C."/>
        </authorList>
    </citation>
    <scope>NUCLEOTIDE SEQUENCE [LARGE SCALE GENOMIC DNA]</scope>
</reference>
<dbReference type="Gene3D" id="3.40.50.150">
    <property type="entry name" value="Vaccinia Virus protein VP39"/>
    <property type="match status" value="1"/>
</dbReference>
<dbReference type="InterPro" id="IPR029063">
    <property type="entry name" value="SAM-dependent_MTases_sf"/>
</dbReference>
<comment type="caution">
    <text evidence="1">The sequence shown here is derived from an EMBL/GenBank/DDBJ whole genome shotgun (WGS) entry which is preliminary data.</text>
</comment>
<proteinExistence type="predicted"/>
<keyword evidence="2" id="KW-1185">Reference proteome</keyword>
<organism evidence="1 2">
    <name type="scientific">Prorocentrum cordatum</name>
    <dbReference type="NCBI Taxonomy" id="2364126"/>
    <lineage>
        <taxon>Eukaryota</taxon>
        <taxon>Sar</taxon>
        <taxon>Alveolata</taxon>
        <taxon>Dinophyceae</taxon>
        <taxon>Prorocentrales</taxon>
        <taxon>Prorocentraceae</taxon>
        <taxon>Prorocentrum</taxon>
    </lineage>
</organism>
<gene>
    <name evidence="1" type="ORF">PCOR1329_LOCUS53423</name>
</gene>
<evidence type="ECO:0000313" key="1">
    <source>
        <dbReference type="EMBL" id="CAK0866150.1"/>
    </source>
</evidence>
<dbReference type="EMBL" id="CAUYUJ010016512">
    <property type="protein sequence ID" value="CAK0866150.1"/>
    <property type="molecule type" value="Genomic_DNA"/>
</dbReference>
<sequence length="157" mass="18460">MEPQRLHEHLRVSRRGELPHPVHLAQERARPGRKDEDWHSFGLSYAETLRQWWRNMRDFEGYSFEEYPERFRRLWKHYLMCSAASFARRRDETVADRVHEAAEREASGPVSLRALGEGILISPPGSRGSFYSHRLLDGRQSFRFTCCFTCSVAFCSP</sequence>
<evidence type="ECO:0008006" key="3">
    <source>
        <dbReference type="Google" id="ProtNLM"/>
    </source>
</evidence>
<dbReference type="Pfam" id="PF02353">
    <property type="entry name" value="CMAS"/>
    <property type="match status" value="1"/>
</dbReference>
<dbReference type="SUPFAM" id="SSF53335">
    <property type="entry name" value="S-adenosyl-L-methionine-dependent methyltransferases"/>
    <property type="match status" value="1"/>
</dbReference>
<protein>
    <recommendedName>
        <fullName evidence="3">Cyclopropane-fatty-acyl-phospholipid synthase</fullName>
    </recommendedName>
</protein>
<dbReference type="Proteomes" id="UP001189429">
    <property type="component" value="Unassembled WGS sequence"/>
</dbReference>
<name>A0ABN9V0F3_9DINO</name>